<dbReference type="EMBL" id="CM042025">
    <property type="protein sequence ID" value="KAI3807546.1"/>
    <property type="molecule type" value="Genomic_DNA"/>
</dbReference>
<proteinExistence type="predicted"/>
<gene>
    <name evidence="1" type="ORF">L1987_23476</name>
</gene>
<organism evidence="1 2">
    <name type="scientific">Smallanthus sonchifolius</name>
    <dbReference type="NCBI Taxonomy" id="185202"/>
    <lineage>
        <taxon>Eukaryota</taxon>
        <taxon>Viridiplantae</taxon>
        <taxon>Streptophyta</taxon>
        <taxon>Embryophyta</taxon>
        <taxon>Tracheophyta</taxon>
        <taxon>Spermatophyta</taxon>
        <taxon>Magnoliopsida</taxon>
        <taxon>eudicotyledons</taxon>
        <taxon>Gunneridae</taxon>
        <taxon>Pentapetalae</taxon>
        <taxon>asterids</taxon>
        <taxon>campanulids</taxon>
        <taxon>Asterales</taxon>
        <taxon>Asteraceae</taxon>
        <taxon>Asteroideae</taxon>
        <taxon>Heliantheae alliance</taxon>
        <taxon>Millerieae</taxon>
        <taxon>Smallanthus</taxon>
    </lineage>
</organism>
<protein>
    <submittedName>
        <fullName evidence="1">Uncharacterized protein</fullName>
    </submittedName>
</protein>
<dbReference type="Proteomes" id="UP001056120">
    <property type="component" value="Linkage Group LG08"/>
</dbReference>
<evidence type="ECO:0000313" key="1">
    <source>
        <dbReference type="EMBL" id="KAI3807546.1"/>
    </source>
</evidence>
<reference evidence="1 2" key="2">
    <citation type="journal article" date="2022" name="Mol. Ecol. Resour.">
        <title>The genomes of chicory, endive, great burdock and yacon provide insights into Asteraceae paleo-polyploidization history and plant inulin production.</title>
        <authorList>
            <person name="Fan W."/>
            <person name="Wang S."/>
            <person name="Wang H."/>
            <person name="Wang A."/>
            <person name="Jiang F."/>
            <person name="Liu H."/>
            <person name="Zhao H."/>
            <person name="Xu D."/>
            <person name="Zhang Y."/>
        </authorList>
    </citation>
    <scope>NUCLEOTIDE SEQUENCE [LARGE SCALE GENOMIC DNA]</scope>
    <source>
        <strain evidence="2">cv. Yunnan</strain>
        <tissue evidence="1">Leaves</tissue>
    </source>
</reference>
<reference evidence="2" key="1">
    <citation type="journal article" date="2022" name="Mol. Ecol. Resour.">
        <title>The genomes of chicory, endive, great burdock and yacon provide insights into Asteraceae palaeo-polyploidization history and plant inulin production.</title>
        <authorList>
            <person name="Fan W."/>
            <person name="Wang S."/>
            <person name="Wang H."/>
            <person name="Wang A."/>
            <person name="Jiang F."/>
            <person name="Liu H."/>
            <person name="Zhao H."/>
            <person name="Xu D."/>
            <person name="Zhang Y."/>
        </authorList>
    </citation>
    <scope>NUCLEOTIDE SEQUENCE [LARGE SCALE GENOMIC DNA]</scope>
    <source>
        <strain evidence="2">cv. Yunnan</strain>
    </source>
</reference>
<sequence>MCAHIRVSAYLISAHEAMARAFTDEFNLVANTEPEWKGAALHNREIVDFLNRSRISYAISANPTVSRPYLEQFWETAEHNCTVSPNVIRATVDGRAIAISEDTIRRVLQLGDLATDPTSYPDYNVDGCWRHRMGYVGARDYASYKKMWVLDQWRYFTHIMIVCISSRKAGKDAMGHDLAAAMVGLSLHRGYNFSRYIFKALNDQINTAERFRFLLYPRFVQLLIDDALPNLRAIGERLQVKRVDKRVFAQFLKPGSVEPTPAHTDLFGHLLNEAYVAPEDWNWYSPNSAPEMSDDSGEEQEEEHDDEGDDEGDVGGAEESDSEATESDSSDSDDAPSQAHPRRLAQVTQPESSSKRKRQSSSSEYEPASDSDAALQRRRREKANKKRGDRQEVAIPRVEEIPTVKPVQVEAARLESESTTPARQLFRRRRRPLVQADVAVTAVTEVIPVTVTLPTPTVQVTVTAPLLTESVTITPTINPIITSPIPTPTKESSGQPFNYGDFSQGFDFDTIFSSPIHNAEASSSRHPDPNEARIDVLETQVAGLLKTIQKSKEDSDAQQAQINSLADEVKILRSQRTGTDEQLKNVMAQNDLLMKTNKMILGHRTSLELRMDLQRKEHALMVKLVGELTAKLGAQGEKETEKEKEKDKEKKSTGAESCHPFDLTKDDDKDKDPEVGPSGGEHLALAIVPISSVPLAEGESTQQEGGDTSGGGGGDKGKSAADVLKDLSDDEIYLEPDYSNEAQIDALLNLEEGEIDSGDDWNEDDDDVVIEIPKGDGEGEYELEDGEIFEVPSLESLLDTGSVDMASNVEATTEASPVDPIPADPEAQKEKDMPSASTKGPAPVWQKTSITDKHGATGMILAVRYEEDKQMFAIKRSGGVQHLKPTSEAFNSLPKYDLVNLANRDLLSHSNNAVAMGLWVTLQREARSGNFEYLKPQVPRRVKDKHVVHPVTKKPIKRLVYKLVRCETKIPLSKLPQDILGDMWYWYVDPKTGEAVVMSKGKSESGNMVPKEVIRIFDEVCFINFSVNDLEVLADKYCIHTDEWTKLLSAKYDKLIKFCLDYKKKMEAKEQML</sequence>
<comment type="caution">
    <text evidence="1">The sequence shown here is derived from an EMBL/GenBank/DDBJ whole genome shotgun (WGS) entry which is preliminary data.</text>
</comment>
<name>A0ACB9IIC5_9ASTR</name>
<accession>A0ACB9IIC5</accession>
<evidence type="ECO:0000313" key="2">
    <source>
        <dbReference type="Proteomes" id="UP001056120"/>
    </source>
</evidence>
<keyword evidence="2" id="KW-1185">Reference proteome</keyword>